<gene>
    <name evidence="3" type="ORF">POSPLADRAFT_1177005</name>
</gene>
<dbReference type="OrthoDB" id="2153661at2759"/>
<evidence type="ECO:0000313" key="4">
    <source>
        <dbReference type="Proteomes" id="UP000194127"/>
    </source>
</evidence>
<dbReference type="CDD" id="cd00866">
    <property type="entry name" value="PEBP_euk"/>
    <property type="match status" value="1"/>
</dbReference>
<dbReference type="PANTHER" id="PTHR11362:SF82">
    <property type="entry name" value="PHOSPHATIDYLETHANOLAMINE-BINDING PROTEIN 4"/>
    <property type="match status" value="1"/>
</dbReference>
<feature type="region of interest" description="Disordered" evidence="2">
    <location>
        <begin position="22"/>
        <end position="93"/>
    </location>
</feature>
<dbReference type="InterPro" id="IPR008914">
    <property type="entry name" value="PEBP"/>
</dbReference>
<evidence type="ECO:0000313" key="3">
    <source>
        <dbReference type="EMBL" id="OSX67989.1"/>
    </source>
</evidence>
<evidence type="ECO:0000256" key="1">
    <source>
        <dbReference type="SAM" id="Coils"/>
    </source>
</evidence>
<dbReference type="InterPro" id="IPR036610">
    <property type="entry name" value="PEBP-like_sf"/>
</dbReference>
<dbReference type="PANTHER" id="PTHR11362">
    <property type="entry name" value="PHOSPHATIDYLETHANOLAMINE-BINDING PROTEIN"/>
    <property type="match status" value="1"/>
</dbReference>
<dbReference type="AlphaFoldDB" id="A0A1X6NHA0"/>
<dbReference type="Pfam" id="PF01161">
    <property type="entry name" value="PBP"/>
    <property type="match status" value="1"/>
</dbReference>
<accession>A0A1X6NHA0</accession>
<dbReference type="InterPro" id="IPR035810">
    <property type="entry name" value="PEBP_euk"/>
</dbReference>
<dbReference type="SUPFAM" id="SSF49777">
    <property type="entry name" value="PEBP-like"/>
    <property type="match status" value="1"/>
</dbReference>
<protein>
    <recommendedName>
        <fullName evidence="5">PEBP-like protein</fullName>
    </recommendedName>
</protein>
<name>A0A1X6NHA0_9APHY</name>
<feature type="compositionally biased region" description="Low complexity" evidence="2">
    <location>
        <begin position="42"/>
        <end position="58"/>
    </location>
</feature>
<organism evidence="3 4">
    <name type="scientific">Postia placenta MAD-698-R-SB12</name>
    <dbReference type="NCBI Taxonomy" id="670580"/>
    <lineage>
        <taxon>Eukaryota</taxon>
        <taxon>Fungi</taxon>
        <taxon>Dikarya</taxon>
        <taxon>Basidiomycota</taxon>
        <taxon>Agaricomycotina</taxon>
        <taxon>Agaricomycetes</taxon>
        <taxon>Polyporales</taxon>
        <taxon>Adustoporiaceae</taxon>
        <taxon>Rhodonia</taxon>
    </lineage>
</organism>
<dbReference type="RefSeq" id="XP_024344783.1">
    <property type="nucleotide sequence ID" value="XM_024488461.1"/>
</dbReference>
<dbReference type="Gene3D" id="1.20.58.1180">
    <property type="match status" value="1"/>
</dbReference>
<reference evidence="3 4" key="1">
    <citation type="submission" date="2017-04" db="EMBL/GenBank/DDBJ databases">
        <title>Genome Sequence of the Model Brown-Rot Fungus Postia placenta SB12.</title>
        <authorList>
            <consortium name="DOE Joint Genome Institute"/>
            <person name="Gaskell J."/>
            <person name="Kersten P."/>
            <person name="Larrondo L.F."/>
            <person name="Canessa P."/>
            <person name="Martinez D."/>
            <person name="Hibbett D."/>
            <person name="Schmoll M."/>
            <person name="Kubicek C.P."/>
            <person name="Martinez A.T."/>
            <person name="Yadav J."/>
            <person name="Master E."/>
            <person name="Magnuson J.K."/>
            <person name="James T."/>
            <person name="Yaver D."/>
            <person name="Berka R."/>
            <person name="Labutti K."/>
            <person name="Lipzen A."/>
            <person name="Aerts A."/>
            <person name="Barry K."/>
            <person name="Henrissat B."/>
            <person name="Blanchette R."/>
            <person name="Grigoriev I."/>
            <person name="Cullen D."/>
        </authorList>
    </citation>
    <scope>NUCLEOTIDE SEQUENCE [LARGE SCALE GENOMIC DNA]</scope>
    <source>
        <strain evidence="3 4">MAD-698-R-SB12</strain>
    </source>
</reference>
<proteinExistence type="predicted"/>
<feature type="coiled-coil region" evidence="1">
    <location>
        <begin position="107"/>
        <end position="157"/>
    </location>
</feature>
<feature type="compositionally biased region" description="Low complexity" evidence="2">
    <location>
        <begin position="25"/>
        <end position="34"/>
    </location>
</feature>
<keyword evidence="4" id="KW-1185">Reference proteome</keyword>
<dbReference type="Gene3D" id="3.90.280.10">
    <property type="entry name" value="PEBP-like"/>
    <property type="match status" value="1"/>
</dbReference>
<evidence type="ECO:0008006" key="5">
    <source>
        <dbReference type="Google" id="ProtNLM"/>
    </source>
</evidence>
<feature type="region of interest" description="Disordered" evidence="2">
    <location>
        <begin position="404"/>
        <end position="427"/>
    </location>
</feature>
<dbReference type="GeneID" id="36333410"/>
<sequence length="427" mass="48623">MLAVRRLPRLCSRLPTLRTNATLQSASTASDAVASPPPPSPQVTVASTAALASSQQSAGFNATDGAQPKGKEPQSDQPARKTRKPVNPKEWNRPLVKGALPAYDFALQYIREDSQMLKEELKEAKAALKAECSKAEEERDEVKLQELQEKVDILEIQSEINLPGVRWKAYNGLADMKKPIYRHLVEQRWREDGPLDLLMERIHQMNVVPDLLPSLHPSLDLRINFPEGPPKSVYRRSRMKRRYTHVEPGVFLLPEQTWRQPRLYTTVFHTEPRLYTLLMVDLDVPDPENESFTTYLHWMQPNLSLSAFSPSPIPLSTTHTRYVPPHPQRGTPYHRYVVLLLPQASPSERIHVPVPSDARRLGFDLRTFAAQYGLDASAGGGAHMWREVWDETVSRIHSDVLKTEEPRYGRPPKEDPYAELKSSKRYI</sequence>
<dbReference type="EMBL" id="KZ110591">
    <property type="protein sequence ID" value="OSX67989.1"/>
    <property type="molecule type" value="Genomic_DNA"/>
</dbReference>
<evidence type="ECO:0000256" key="2">
    <source>
        <dbReference type="SAM" id="MobiDB-lite"/>
    </source>
</evidence>
<keyword evidence="1" id="KW-0175">Coiled coil</keyword>
<dbReference type="STRING" id="670580.A0A1X6NHA0"/>
<dbReference type="Proteomes" id="UP000194127">
    <property type="component" value="Unassembled WGS sequence"/>
</dbReference>